<evidence type="ECO:0000256" key="2">
    <source>
        <dbReference type="SAM" id="SignalP"/>
    </source>
</evidence>
<dbReference type="SUPFAM" id="SSF54098">
    <property type="entry name" value="Prion-like"/>
    <property type="match status" value="1"/>
</dbReference>
<keyword evidence="2" id="KW-0732">Signal</keyword>
<evidence type="ECO:0000313" key="3">
    <source>
        <dbReference type="EMBL" id="AAR99478.1"/>
    </source>
</evidence>
<keyword evidence="5" id="KW-1185">Reference proteome</keyword>
<name>Q5VJ83_TAKRU</name>
<proteinExistence type="evidence at transcript level"/>
<dbReference type="KEGG" id="tru:778022"/>
<keyword evidence="3" id="KW-0034">Amyloid</keyword>
<reference evidence="4" key="3">
    <citation type="submission" date="2025-05" db="UniProtKB">
        <authorList>
            <consortium name="Ensembl"/>
        </authorList>
    </citation>
    <scope>IDENTIFICATION</scope>
</reference>
<feature type="signal peptide" evidence="2">
    <location>
        <begin position="1"/>
        <end position="24"/>
    </location>
</feature>
<dbReference type="Ensembl" id="ENSTRUT00000042879.3">
    <property type="protein sequence ID" value="ENSTRUP00000042735.1"/>
    <property type="gene ID" value="ENSTRUG00000016701.3"/>
</dbReference>
<feature type="chain" id="PRO_5014587119" evidence="2">
    <location>
        <begin position="25"/>
        <end position="425"/>
    </location>
</feature>
<dbReference type="RefSeq" id="XP_029684827.1">
    <property type="nucleotide sequence ID" value="XM_029828967.1"/>
</dbReference>
<dbReference type="HOGENOM" id="CLU_705063_0_0_1"/>
<sequence>MMKLSLLSLLSLSLLLFHAHFSLGRKSGGTSGKGSSSNKSSSSNNEKTKTSSNAGNRNNQGFVSESGSPKQQGDNAPGGGGYGHGGYGGGFGGRGGHGYGVYGHPGYGGHGYGVYGHPGYGGHGFHGRGGYKPGDGPYRGSYGGGYYDYGGRYINQNPNNQILSPHYVNSFGDGGRGGRRGSAFYDKVKVMGRSPSHESKGFGHTAARAASGGAVAKMAVDYGLGRFPRPPFQFQSPEEEYYYNHYMYRTYGVKSTDANDYSRDYFYSKPLENYERHMNTCMKNIELLPEENQQKSNKPALYTPSSPVLAPNNDTDNNTAADNSSTSTTPNHPNQPEAKPPSPTAQIPSESTADRDSDTVSIVEIGYPALIEQIKLRKCLERYMVYSEKYLEMRGGAQRLETGSQMVLVGVTSTLLMLMNSSMLH</sequence>
<dbReference type="STRING" id="31033.ENSTRUP00000042735"/>
<reference evidence="3" key="1">
    <citation type="journal article" date="2006" name="FASEB J.">
        <title>Disparate evolution of prion protein domains and the distinct origin of Doppel- and prion-related loci revealed by fish-to-mammal comparisons.</title>
        <authorList>
            <person name="Rivera-Milla E."/>
            <person name="Oidtmann B."/>
            <person name="Panagiotidis C.H."/>
            <person name="Baier M."/>
            <person name="Sklaviadis T."/>
            <person name="Hoffmann R."/>
            <person name="Zhou Y."/>
            <person name="Solis G.P."/>
            <person name="Stuermer C.A."/>
            <person name="Malaga-Trillo E."/>
        </authorList>
    </citation>
    <scope>NUCLEOTIDE SEQUENCE</scope>
</reference>
<dbReference type="EMBL" id="AY438685">
    <property type="protein sequence ID" value="AAR99478.1"/>
    <property type="molecule type" value="mRNA"/>
</dbReference>
<reference evidence="4 5" key="2">
    <citation type="journal article" date="2011" name="Genome Biol. Evol.">
        <title>Integration of the genetic map and genome assembly of fugu facilitates insights into distinct features of genome evolution in teleosts and mammals.</title>
        <authorList>
            <person name="Kai W."/>
            <person name="Kikuchi K."/>
            <person name="Tohari S."/>
            <person name="Chew A.K."/>
            <person name="Tay A."/>
            <person name="Fujiwara A."/>
            <person name="Hosoya S."/>
            <person name="Suetake H."/>
            <person name="Naruse K."/>
            <person name="Brenner S."/>
            <person name="Suzuki Y."/>
            <person name="Venkatesh B."/>
        </authorList>
    </citation>
    <scope>NUCLEOTIDE SEQUENCE [LARGE SCALE GENOMIC DNA]</scope>
</reference>
<dbReference type="AlphaFoldDB" id="Q5VJ83"/>
<feature type="compositionally biased region" description="Low complexity" evidence="1">
    <location>
        <begin position="33"/>
        <end position="53"/>
    </location>
</feature>
<feature type="compositionally biased region" description="Polar residues" evidence="1">
    <location>
        <begin position="54"/>
        <end position="74"/>
    </location>
</feature>
<dbReference type="OMA" id="QGNYPRQ"/>
<gene>
    <name evidence="3" type="primary">PrP2</name>
    <name evidence="4" type="synonym">prp2</name>
</gene>
<dbReference type="CTD" id="83380"/>
<dbReference type="RefSeq" id="NP_001072109.1">
    <property type="nucleotide sequence ID" value="NM_001078641.1"/>
</dbReference>
<feature type="compositionally biased region" description="Low complexity" evidence="1">
    <location>
        <begin position="310"/>
        <end position="331"/>
    </location>
</feature>
<organism evidence="3">
    <name type="scientific">Takifugu rubripes</name>
    <name type="common">Japanese pufferfish</name>
    <name type="synonym">Fugu rubripes</name>
    <dbReference type="NCBI Taxonomy" id="31033"/>
    <lineage>
        <taxon>Eukaryota</taxon>
        <taxon>Metazoa</taxon>
        <taxon>Chordata</taxon>
        <taxon>Craniata</taxon>
        <taxon>Vertebrata</taxon>
        <taxon>Euteleostomi</taxon>
        <taxon>Actinopterygii</taxon>
        <taxon>Neopterygii</taxon>
        <taxon>Teleostei</taxon>
        <taxon>Neoteleostei</taxon>
        <taxon>Acanthomorphata</taxon>
        <taxon>Eupercaria</taxon>
        <taxon>Tetraodontiformes</taxon>
        <taxon>Tetradontoidea</taxon>
        <taxon>Tetraodontidae</taxon>
        <taxon>Takifugu</taxon>
    </lineage>
</organism>
<accession>Q5VJ83</accession>
<dbReference type="eggNOG" id="ENOG502QTSK">
    <property type="taxonomic scope" value="Eukaryota"/>
</dbReference>
<dbReference type="GO" id="GO:0016020">
    <property type="term" value="C:membrane"/>
    <property type="evidence" value="ECO:0007669"/>
    <property type="project" value="InterPro"/>
</dbReference>
<feature type="region of interest" description="Disordered" evidence="1">
    <location>
        <begin position="26"/>
        <end position="81"/>
    </location>
</feature>
<dbReference type="OrthoDB" id="7617494at2759"/>
<dbReference type="InterPro" id="IPR036924">
    <property type="entry name" value="Prion/Doppel_b-ribbon_dom_sf"/>
</dbReference>
<dbReference type="Proteomes" id="UP000005226">
    <property type="component" value="Chromosome 21"/>
</dbReference>
<evidence type="ECO:0000313" key="4">
    <source>
        <dbReference type="Ensembl" id="ENSTRUP00000042735.1"/>
    </source>
</evidence>
<dbReference type="GO" id="GO:0051260">
    <property type="term" value="P:protein homooligomerization"/>
    <property type="evidence" value="ECO:0007669"/>
    <property type="project" value="InterPro"/>
</dbReference>
<keyword evidence="3" id="KW-0640">Prion</keyword>
<protein>
    <submittedName>
        <fullName evidence="3 4">Prion protein 2</fullName>
    </submittedName>
</protein>
<feature type="region of interest" description="Disordered" evidence="1">
    <location>
        <begin position="292"/>
        <end position="359"/>
    </location>
</feature>
<dbReference type="Gene3D" id="1.10.790.10">
    <property type="entry name" value="Prion/Doppel protein, beta-ribbon domain"/>
    <property type="match status" value="1"/>
</dbReference>
<evidence type="ECO:0000256" key="1">
    <source>
        <dbReference type="SAM" id="MobiDB-lite"/>
    </source>
</evidence>
<dbReference type="GeneTree" id="ENSGT00530000064873"/>
<dbReference type="GeneID" id="778022"/>
<evidence type="ECO:0000313" key="5">
    <source>
        <dbReference type="Proteomes" id="UP000005226"/>
    </source>
</evidence>